<dbReference type="OrthoDB" id="2960366at2759"/>
<evidence type="ECO:0000313" key="3">
    <source>
        <dbReference type="Proteomes" id="UP000807025"/>
    </source>
</evidence>
<dbReference type="Gene3D" id="1.25.10.10">
    <property type="entry name" value="Leucine-rich Repeat Variant"/>
    <property type="match status" value="1"/>
</dbReference>
<keyword evidence="3" id="KW-1185">Reference proteome</keyword>
<dbReference type="SUPFAM" id="SSF48371">
    <property type="entry name" value="ARM repeat"/>
    <property type="match status" value="3"/>
</dbReference>
<feature type="region of interest" description="Disordered" evidence="1">
    <location>
        <begin position="124"/>
        <end position="144"/>
    </location>
</feature>
<gene>
    <name evidence="2" type="ORF">BDN71DRAFT_1450575</name>
</gene>
<sequence length="1635" mass="178716">MSEELPTTNTANLAQGSNTDADMLENEDLSMSKVDGDETQEESEGGDSGDADEEQEEDDEDEDEDNNRLDSSDDEEDATFDDLFDAVFDAIADAQVKALSEVNISEFPALVAIVEAELHKPYTPPIPTDAGAEVPPEAKQEGEPDQASAFDNAMLTLQLALTLFDGNNPLETPSAPSDFENASSFDEFLAAINEHIVSAAPRLLSLIKDPSVNEAYRYETINLICKLFFVPSPAPKISSAPDAAKDIQDKIPMLEHLREFLYFLRDGSLMDRTYILDLLQSLINALPDGDDQDYTEAGAVKEGCGVKEIKEQVKAQIISAMKEVLFFGVGDDDEVDSKPALTTSEIISVIAAFEHALACIRTSTVELFLTAGAFDWVLSYSVVLSTPAIDPPYYATSPPSADLPKTLIAVQSCLAAIDSYVKDDDEADKLFFTSSALSQDEQICSTFGSTRNFVTFTIFQMMELCRYPYKRPDSLEEAEMFDAWDSLLKSCTTCAHGLTNESPAAKVLFGLQDGAVCVVVESLGRKDAAMYGTDAEWMLARVCDPEGAEEEEAGEGKDANTPSAGGKNPCIPAVRNAFRALLGLKVHGNAEELQGRELSLDDKIALIGGLQLSFPTIQQLAMRAGMSEFIVNLLTEPVATDEQKITILKCMATMMENDQTAGYYLFKDGFLGCLMNLLEKEGYLAYVIPLFSKLLDSYTGGDDSKPVKPEIVKELSSPNVQSTLLGLTHVTTDAPEARVNTAGSILFLLGDIVSDDLGTESWGWEDDSGDPPPPCPLKDSIVTAELVRTAIALVSLPPLVVKEEGLDSEKDNPSQASQNALHFLCHACWGYQRGYDLIVAGFRDLFSKPIDAEELWVYSNLDGDYAGRGTIRKRRRVAEAAVAADGLARAFELLKREVKKLSTLTPDEDRHKTGKYARAAVNGLRILLRSDTANQDRARNDADLPLLLTHFISEESRVSLDVVLWIMSLLSNEFDFNDSDDNELAKRQGLSPEEREMMHVDRQRWLLKENWKSLGTEEVARHLVNIVDLRPYTIEENSPDAEGVSAELHGAAMDKHRELIAKAEKIREETTKHVVRLLDIILPVLGSNASILIGPLLRRSKEVNDNRDILLLIHRILATKGIALAPAVETLSGFLSSSNPPPCSQISEWISVSPRMCDVVRQSGAASYLLRILAIDSDTSEEYVEHSGALSALGELAAGTLDHQEKEELQKQIAINATALHNAIGIMCGEDEWDAVRAIASLGQICTGLPSGLSIFDDTDKAFALVLKYFDNLDHSAESIAPLLGQLAIGHVEALTTLSRSYFDALVAPTEQASSGKSDKKKKKKKYTPRISEGELWTRLALLASTTSSARRAVVDAGALVEAAKLLDLESPTSWKLPMETLTLLVGADEGYPSQVSSLLPRINELLSVDDAPCTEMRNLIDAYVRVDLPRLISAEVIPTLLRASCYYPLSFEPFISVSRTLHDIAMQPIGYSAIAEHLKGMLADDDVIEIEKDSCWRTGFAAALKRLSSLGEPSAKMVVEVGGVEYALKLIKHDHVQVISNGAKLSAFLATSSAPIYAQLIDLGCINFVEEGRATAIRSSQRVYGEEVDSDMDEDTFNFVCRCHSQEAESLQKVLAVLKGEVDSYAEDEMGEIL</sequence>
<evidence type="ECO:0000256" key="1">
    <source>
        <dbReference type="SAM" id="MobiDB-lite"/>
    </source>
</evidence>
<proteinExistence type="predicted"/>
<reference evidence="2" key="1">
    <citation type="submission" date="2020-11" db="EMBL/GenBank/DDBJ databases">
        <authorList>
            <consortium name="DOE Joint Genome Institute"/>
            <person name="Ahrendt S."/>
            <person name="Riley R."/>
            <person name="Andreopoulos W."/>
            <person name="Labutti K."/>
            <person name="Pangilinan J."/>
            <person name="Ruiz-Duenas F.J."/>
            <person name="Barrasa J.M."/>
            <person name="Sanchez-Garcia M."/>
            <person name="Camarero S."/>
            <person name="Miyauchi S."/>
            <person name="Serrano A."/>
            <person name="Linde D."/>
            <person name="Babiker R."/>
            <person name="Drula E."/>
            <person name="Ayuso-Fernandez I."/>
            <person name="Pacheco R."/>
            <person name="Padilla G."/>
            <person name="Ferreira P."/>
            <person name="Barriuso J."/>
            <person name="Kellner H."/>
            <person name="Castanera R."/>
            <person name="Alfaro M."/>
            <person name="Ramirez L."/>
            <person name="Pisabarro A.G."/>
            <person name="Kuo A."/>
            <person name="Tritt A."/>
            <person name="Lipzen A."/>
            <person name="He G."/>
            <person name="Yan M."/>
            <person name="Ng V."/>
            <person name="Cullen D."/>
            <person name="Martin F."/>
            <person name="Rosso M.-N."/>
            <person name="Henrissat B."/>
            <person name="Hibbett D."/>
            <person name="Martinez A.T."/>
            <person name="Grigoriev I.V."/>
        </authorList>
    </citation>
    <scope>NUCLEOTIDE SEQUENCE</scope>
    <source>
        <strain evidence="2">ATCC 90797</strain>
    </source>
</reference>
<protein>
    <submittedName>
        <fullName evidence="2">Uncharacterized protein</fullName>
    </submittedName>
</protein>
<dbReference type="InterPro" id="IPR016024">
    <property type="entry name" value="ARM-type_fold"/>
</dbReference>
<feature type="region of interest" description="Disordered" evidence="1">
    <location>
        <begin position="1"/>
        <end position="76"/>
    </location>
</feature>
<accession>A0A9P5ZSL0</accession>
<evidence type="ECO:0000313" key="2">
    <source>
        <dbReference type="EMBL" id="KAF9493204.1"/>
    </source>
</evidence>
<dbReference type="EMBL" id="MU154589">
    <property type="protein sequence ID" value="KAF9493204.1"/>
    <property type="molecule type" value="Genomic_DNA"/>
</dbReference>
<dbReference type="Proteomes" id="UP000807025">
    <property type="component" value="Unassembled WGS sequence"/>
</dbReference>
<feature type="compositionally biased region" description="Acidic residues" evidence="1">
    <location>
        <begin position="37"/>
        <end position="65"/>
    </location>
</feature>
<comment type="caution">
    <text evidence="2">The sequence shown here is derived from an EMBL/GenBank/DDBJ whole genome shotgun (WGS) entry which is preliminary data.</text>
</comment>
<name>A0A9P5ZSL0_PLEER</name>
<dbReference type="InterPro" id="IPR011989">
    <property type="entry name" value="ARM-like"/>
</dbReference>
<organism evidence="2 3">
    <name type="scientific">Pleurotus eryngii</name>
    <name type="common">Boletus of the steppes</name>
    <dbReference type="NCBI Taxonomy" id="5323"/>
    <lineage>
        <taxon>Eukaryota</taxon>
        <taxon>Fungi</taxon>
        <taxon>Dikarya</taxon>
        <taxon>Basidiomycota</taxon>
        <taxon>Agaricomycotina</taxon>
        <taxon>Agaricomycetes</taxon>
        <taxon>Agaricomycetidae</taxon>
        <taxon>Agaricales</taxon>
        <taxon>Pleurotineae</taxon>
        <taxon>Pleurotaceae</taxon>
        <taxon>Pleurotus</taxon>
    </lineage>
</organism>
<feature type="region of interest" description="Disordered" evidence="1">
    <location>
        <begin position="546"/>
        <end position="566"/>
    </location>
</feature>
<feature type="compositionally biased region" description="Polar residues" evidence="1">
    <location>
        <begin position="1"/>
        <end position="20"/>
    </location>
</feature>